<feature type="compositionally biased region" description="Basic and acidic residues" evidence="1">
    <location>
        <begin position="278"/>
        <end position="291"/>
    </location>
</feature>
<protein>
    <submittedName>
        <fullName evidence="2">Uncharacterized protein</fullName>
    </submittedName>
</protein>
<dbReference type="AlphaFoldDB" id="A0A518D317"/>
<evidence type="ECO:0000313" key="3">
    <source>
        <dbReference type="Proteomes" id="UP000319342"/>
    </source>
</evidence>
<reference evidence="2 3" key="1">
    <citation type="submission" date="2019-02" db="EMBL/GenBank/DDBJ databases">
        <title>Deep-cultivation of Planctomycetes and their phenomic and genomic characterization uncovers novel biology.</title>
        <authorList>
            <person name="Wiegand S."/>
            <person name="Jogler M."/>
            <person name="Boedeker C."/>
            <person name="Pinto D."/>
            <person name="Vollmers J."/>
            <person name="Rivas-Marin E."/>
            <person name="Kohn T."/>
            <person name="Peeters S.H."/>
            <person name="Heuer A."/>
            <person name="Rast P."/>
            <person name="Oberbeckmann S."/>
            <person name="Bunk B."/>
            <person name="Jeske O."/>
            <person name="Meyerdierks A."/>
            <person name="Storesund J.E."/>
            <person name="Kallscheuer N."/>
            <person name="Luecker S."/>
            <person name="Lage O.M."/>
            <person name="Pohl T."/>
            <person name="Merkel B.J."/>
            <person name="Hornburger P."/>
            <person name="Mueller R.-W."/>
            <person name="Bruemmer F."/>
            <person name="Labrenz M."/>
            <person name="Spormann A.M."/>
            <person name="Op den Camp H."/>
            <person name="Overmann J."/>
            <person name="Amann R."/>
            <person name="Jetten M.S.M."/>
            <person name="Mascher T."/>
            <person name="Medema M.H."/>
            <person name="Devos D.P."/>
            <person name="Kaster A.-K."/>
            <person name="Ovreas L."/>
            <person name="Rohde M."/>
            <person name="Galperin M.Y."/>
            <person name="Jogler C."/>
        </authorList>
    </citation>
    <scope>NUCLEOTIDE SEQUENCE [LARGE SCALE GENOMIC DNA]</scope>
    <source>
        <strain evidence="2 3">Pla163</strain>
    </source>
</reference>
<dbReference type="EMBL" id="CP036290">
    <property type="protein sequence ID" value="QDU85867.1"/>
    <property type="molecule type" value="Genomic_DNA"/>
</dbReference>
<proteinExistence type="predicted"/>
<feature type="region of interest" description="Disordered" evidence="1">
    <location>
        <begin position="274"/>
        <end position="314"/>
    </location>
</feature>
<evidence type="ECO:0000313" key="2">
    <source>
        <dbReference type="EMBL" id="QDU85867.1"/>
    </source>
</evidence>
<name>A0A518D317_9BACT</name>
<sequence length="314" mass="33115">MHETEWVALDAPVVLDQLVHSTMSCGPAALATALMAEGGAPARAVLEQGDGVIATSVDTYGTRTGRGGTNPRFDPASGVAPDDLVDWTNDWRADLGTDLDAGPRVGVYLDRNEGESDEELCARVHGLLVRSLSDGAVPIVRVRAFAPGWYPQRGAYLWDGIAAHWIAILGVPRELGADARGFAFDYADPDGGTVERGFAGVETQREFTAARGDTVHWSWLAGRPFLLVTAPGLESLGRARQPWFLRTIVTLDHAIVPSAVLGDGWSATNVDAAGAARGAHDAGTDPDREADQEPVLGPQDDATTSEASDAPATP</sequence>
<gene>
    <name evidence="2" type="ORF">Pla163_30130</name>
</gene>
<organism evidence="2 3">
    <name type="scientific">Rohdeia mirabilis</name>
    <dbReference type="NCBI Taxonomy" id="2528008"/>
    <lineage>
        <taxon>Bacteria</taxon>
        <taxon>Pseudomonadati</taxon>
        <taxon>Planctomycetota</taxon>
        <taxon>Planctomycetia</taxon>
        <taxon>Planctomycetia incertae sedis</taxon>
        <taxon>Rohdeia</taxon>
    </lineage>
</organism>
<accession>A0A518D317</accession>
<evidence type="ECO:0000256" key="1">
    <source>
        <dbReference type="SAM" id="MobiDB-lite"/>
    </source>
</evidence>
<keyword evidence="3" id="KW-1185">Reference proteome</keyword>
<dbReference type="Proteomes" id="UP000319342">
    <property type="component" value="Chromosome"/>
</dbReference>